<feature type="transmembrane region" description="Helical" evidence="6">
    <location>
        <begin position="12"/>
        <end position="32"/>
    </location>
</feature>
<evidence type="ECO:0000256" key="1">
    <source>
        <dbReference type="ARBA" id="ARBA00004651"/>
    </source>
</evidence>
<dbReference type="Proteomes" id="UP001170379">
    <property type="component" value="Unassembled WGS sequence"/>
</dbReference>
<reference evidence="8" key="1">
    <citation type="submission" date="2018-03" db="EMBL/GenBank/DDBJ databases">
        <authorList>
            <person name="Nunes O.C."/>
            <person name="Lopes A.R."/>
            <person name="Froufe H."/>
            <person name="Munoz-Merida A."/>
            <person name="Barroso C."/>
            <person name="Egas C."/>
        </authorList>
    </citation>
    <scope>NUCLEOTIDE SEQUENCE</scope>
    <source>
        <strain evidence="8">ON4</strain>
    </source>
</reference>
<dbReference type="SUPFAM" id="SSF81653">
    <property type="entry name" value="Calcium ATPase, transduction domain A"/>
    <property type="match status" value="1"/>
</dbReference>
<keyword evidence="3 6" id="KW-0812">Transmembrane</keyword>
<dbReference type="InterPro" id="IPR023214">
    <property type="entry name" value="HAD_sf"/>
</dbReference>
<name>A0ABT7CA91_9MICO</name>
<dbReference type="Gene3D" id="3.40.50.1000">
    <property type="entry name" value="HAD superfamily/HAD-like"/>
    <property type="match status" value="1"/>
</dbReference>
<dbReference type="PANTHER" id="PTHR48085">
    <property type="entry name" value="CADMIUM/ZINC-TRANSPORTING ATPASE HMA2-RELATED"/>
    <property type="match status" value="1"/>
</dbReference>
<comment type="subcellular location">
    <subcellularLocation>
        <location evidence="1">Cell membrane</location>
        <topology evidence="1">Multi-pass membrane protein</topology>
    </subcellularLocation>
</comment>
<dbReference type="InterPro" id="IPR036412">
    <property type="entry name" value="HAD-like_sf"/>
</dbReference>
<protein>
    <submittedName>
        <fullName evidence="8">Heavy metal translocating P-type ATPase</fullName>
    </submittedName>
</protein>
<feature type="transmembrane region" description="Helical" evidence="6">
    <location>
        <begin position="269"/>
        <end position="290"/>
    </location>
</feature>
<feature type="transmembrane region" description="Helical" evidence="6">
    <location>
        <begin position="244"/>
        <end position="263"/>
    </location>
</feature>
<dbReference type="PRINTS" id="PR00943">
    <property type="entry name" value="CUATPASE"/>
</dbReference>
<dbReference type="NCBIfam" id="TIGR01512">
    <property type="entry name" value="ATPase-IB2_Cd"/>
    <property type="match status" value="1"/>
</dbReference>
<gene>
    <name evidence="8" type="primary">cadA</name>
    <name evidence="8" type="ORF">C7K25_12130</name>
</gene>
<dbReference type="InterPro" id="IPR023298">
    <property type="entry name" value="ATPase_P-typ_TM_dom_sf"/>
</dbReference>
<keyword evidence="5 6" id="KW-0472">Membrane</keyword>
<evidence type="ECO:0000259" key="7">
    <source>
        <dbReference type="Pfam" id="PF00122"/>
    </source>
</evidence>
<dbReference type="InterPro" id="IPR027256">
    <property type="entry name" value="P-typ_ATPase_IB"/>
</dbReference>
<dbReference type="SUPFAM" id="SSF81665">
    <property type="entry name" value="Calcium ATPase, transmembrane domain M"/>
    <property type="match status" value="1"/>
</dbReference>
<comment type="caution">
    <text evidence="8">The sequence shown here is derived from an EMBL/GenBank/DDBJ whole genome shotgun (WGS) entry which is preliminary data.</text>
</comment>
<dbReference type="Gene3D" id="3.40.1110.10">
    <property type="entry name" value="Calcium-transporting ATPase, cytoplasmic domain N"/>
    <property type="match status" value="1"/>
</dbReference>
<sequence>MRRIVEVLKKYPLVVVTLVMLLVVLALDIVTWSGGPEGYHVTAQWLGSLYVIGIIVYTTIDMIRDMMRGHFGLDILAVVAMAAAVATGEYLAALIVVLMLTGGEALEDYAAMRAQSDLNALLKRAPQTAHRLDPDNPDAPPVDVPASEVRPGDLLLLRPAEIVPVDGTLESGEAEFDESTMTGESLPVLRETGDEIYSGTVNATRAVRMRATASAANSQYQQIMALVSDAQEQKAPTVRLADRYAVPFTIVSLIIAGLAWWFSGDPVRFAAVLVLATPCPLLIAAPVAFIGGMSAAARDGIIVKGGATLEALAKTRSVTFDKTGTLSHGHPELVAIRSTVTAGQREGSALDSAESRQLLQYAASAENYSSHVLAEGVITAAREQGLEQLPTTDASEYATQGVEATVDGHVVRVGKLAFIQEIDPSVQPVDLEAGQTSVAVSIDGRGAGMLILADALRENARPTVDRLRELGVEDVLMLTGDNEQTAHALAEQANITEVHANLRPQDKVDIVRELEKRPVTMVGDGVNDAPVLAIAEVGIAMGAKGATAASESADAVIRRDDIGLVARAVEIGGHTYRVALSAIWLGMILSVGLMLVAAFGYIIPVIGALLQELVDLAAILYALRARTGGKSKVVLEKG</sequence>
<dbReference type="PANTHER" id="PTHR48085:SF5">
    <property type="entry name" value="CADMIUM_ZINC-TRANSPORTING ATPASE HMA4-RELATED"/>
    <property type="match status" value="1"/>
</dbReference>
<dbReference type="InterPro" id="IPR059000">
    <property type="entry name" value="ATPase_P-type_domA"/>
</dbReference>
<dbReference type="InterPro" id="IPR008250">
    <property type="entry name" value="ATPase_P-typ_transduc_dom_A_sf"/>
</dbReference>
<evidence type="ECO:0000256" key="5">
    <source>
        <dbReference type="ARBA" id="ARBA00023136"/>
    </source>
</evidence>
<keyword evidence="4 6" id="KW-1133">Transmembrane helix</keyword>
<accession>A0ABT7CA91</accession>
<dbReference type="SUPFAM" id="SSF56784">
    <property type="entry name" value="HAD-like"/>
    <property type="match status" value="1"/>
</dbReference>
<dbReference type="InterPro" id="IPR051014">
    <property type="entry name" value="Cation_Transport_ATPase_IB"/>
</dbReference>
<dbReference type="PRINTS" id="PR00119">
    <property type="entry name" value="CATATPASE"/>
</dbReference>
<organism evidence="8 9">
    <name type="scientific">Gulosibacter molinativorax</name>
    <dbReference type="NCBI Taxonomy" id="256821"/>
    <lineage>
        <taxon>Bacteria</taxon>
        <taxon>Bacillati</taxon>
        <taxon>Actinomycetota</taxon>
        <taxon>Actinomycetes</taxon>
        <taxon>Micrococcales</taxon>
        <taxon>Microbacteriaceae</taxon>
        <taxon>Gulosibacter</taxon>
    </lineage>
</organism>
<keyword evidence="6" id="KW-1003">Cell membrane</keyword>
<dbReference type="NCBIfam" id="TIGR01494">
    <property type="entry name" value="ATPase_P-type"/>
    <property type="match status" value="2"/>
</dbReference>
<proteinExistence type="inferred from homology"/>
<dbReference type="Pfam" id="PF00702">
    <property type="entry name" value="Hydrolase"/>
    <property type="match status" value="1"/>
</dbReference>
<feature type="domain" description="P-type ATPase A" evidence="7">
    <location>
        <begin position="139"/>
        <end position="227"/>
    </location>
</feature>
<feature type="transmembrane region" description="Helical" evidence="6">
    <location>
        <begin position="38"/>
        <end position="60"/>
    </location>
</feature>
<evidence type="ECO:0000256" key="4">
    <source>
        <dbReference type="ARBA" id="ARBA00022989"/>
    </source>
</evidence>
<evidence type="ECO:0000313" key="8">
    <source>
        <dbReference type="EMBL" id="MDJ1372108.1"/>
    </source>
</evidence>
<evidence type="ECO:0000256" key="6">
    <source>
        <dbReference type="RuleBase" id="RU362081"/>
    </source>
</evidence>
<dbReference type="Pfam" id="PF00122">
    <property type="entry name" value="E1-E2_ATPase"/>
    <property type="match status" value="1"/>
</dbReference>
<dbReference type="NCBIfam" id="TIGR01525">
    <property type="entry name" value="ATPase-IB_hvy"/>
    <property type="match status" value="1"/>
</dbReference>
<keyword evidence="6" id="KW-0067">ATP-binding</keyword>
<dbReference type="EMBL" id="PXVD01000020">
    <property type="protein sequence ID" value="MDJ1372108.1"/>
    <property type="molecule type" value="Genomic_DNA"/>
</dbReference>
<dbReference type="Gene3D" id="2.70.150.10">
    <property type="entry name" value="Calcium-transporting ATPase, cytoplasmic transduction domain A"/>
    <property type="match status" value="1"/>
</dbReference>
<evidence type="ECO:0000313" key="9">
    <source>
        <dbReference type="Proteomes" id="UP001170379"/>
    </source>
</evidence>
<evidence type="ECO:0000256" key="3">
    <source>
        <dbReference type="ARBA" id="ARBA00022692"/>
    </source>
</evidence>
<keyword evidence="6" id="KW-0547">Nucleotide-binding</keyword>
<feature type="transmembrane region" description="Helical" evidence="6">
    <location>
        <begin position="576"/>
        <end position="595"/>
    </location>
</feature>
<dbReference type="InterPro" id="IPR023299">
    <property type="entry name" value="ATPase_P-typ_cyto_dom_N"/>
</dbReference>
<keyword evidence="9" id="KW-1185">Reference proteome</keyword>
<comment type="similarity">
    <text evidence="2 6">Belongs to the cation transport ATPase (P-type) (TC 3.A.3) family. Type IB subfamily.</text>
</comment>
<dbReference type="InterPro" id="IPR001757">
    <property type="entry name" value="P_typ_ATPase"/>
</dbReference>
<keyword evidence="6" id="KW-0479">Metal-binding</keyword>
<reference evidence="8" key="2">
    <citation type="journal article" date="2022" name="Sci. Rep.">
        <title>In silico prediction of the enzymes involved in the degradation of the herbicide molinate by Gulosibacter molinativorax ON4T.</title>
        <authorList>
            <person name="Lopes A.R."/>
            <person name="Bunin E."/>
            <person name="Viana A.T."/>
            <person name="Froufe H."/>
            <person name="Munoz-Merida A."/>
            <person name="Pinho D."/>
            <person name="Figueiredo J."/>
            <person name="Barroso C."/>
            <person name="Vaz-Moreira I."/>
            <person name="Bellanger X."/>
            <person name="Egas C."/>
            <person name="Nunes O.C."/>
        </authorList>
    </citation>
    <scope>NUCLEOTIDE SEQUENCE</scope>
    <source>
        <strain evidence="8">ON4</strain>
    </source>
</reference>
<evidence type="ECO:0000256" key="2">
    <source>
        <dbReference type="ARBA" id="ARBA00006024"/>
    </source>
</evidence>